<protein>
    <submittedName>
        <fullName evidence="2">Uncharacterized protein</fullName>
    </submittedName>
</protein>
<feature type="compositionally biased region" description="Polar residues" evidence="1">
    <location>
        <begin position="109"/>
        <end position="125"/>
    </location>
</feature>
<accession>A0A9P5U9L4</accession>
<organism evidence="2 3">
    <name type="scientific">Rhodocollybia butyracea</name>
    <dbReference type="NCBI Taxonomy" id="206335"/>
    <lineage>
        <taxon>Eukaryota</taxon>
        <taxon>Fungi</taxon>
        <taxon>Dikarya</taxon>
        <taxon>Basidiomycota</taxon>
        <taxon>Agaricomycotina</taxon>
        <taxon>Agaricomycetes</taxon>
        <taxon>Agaricomycetidae</taxon>
        <taxon>Agaricales</taxon>
        <taxon>Marasmiineae</taxon>
        <taxon>Omphalotaceae</taxon>
        <taxon>Rhodocollybia</taxon>
    </lineage>
</organism>
<dbReference type="OrthoDB" id="3358973at2759"/>
<dbReference type="Proteomes" id="UP000772434">
    <property type="component" value="Unassembled WGS sequence"/>
</dbReference>
<feature type="region of interest" description="Disordered" evidence="1">
    <location>
        <begin position="1"/>
        <end position="259"/>
    </location>
</feature>
<comment type="caution">
    <text evidence="2">The sequence shown here is derived from an EMBL/GenBank/DDBJ whole genome shotgun (WGS) entry which is preliminary data.</text>
</comment>
<feature type="compositionally biased region" description="Polar residues" evidence="1">
    <location>
        <begin position="212"/>
        <end position="221"/>
    </location>
</feature>
<name>A0A9P5U9L4_9AGAR</name>
<feature type="compositionally biased region" description="Basic and acidic residues" evidence="1">
    <location>
        <begin position="27"/>
        <end position="41"/>
    </location>
</feature>
<feature type="compositionally biased region" description="Pro residues" evidence="1">
    <location>
        <begin position="233"/>
        <end position="254"/>
    </location>
</feature>
<feature type="compositionally biased region" description="Basic and acidic residues" evidence="1">
    <location>
        <begin position="98"/>
        <end position="108"/>
    </location>
</feature>
<proteinExistence type="predicted"/>
<gene>
    <name evidence="2" type="ORF">BDP27DRAFT_1322765</name>
</gene>
<feature type="compositionally biased region" description="Basic and acidic residues" evidence="1">
    <location>
        <begin position="82"/>
        <end position="91"/>
    </location>
</feature>
<evidence type="ECO:0000256" key="1">
    <source>
        <dbReference type="SAM" id="MobiDB-lite"/>
    </source>
</evidence>
<feature type="compositionally biased region" description="Polar residues" evidence="1">
    <location>
        <begin position="190"/>
        <end position="199"/>
    </location>
</feature>
<evidence type="ECO:0000313" key="2">
    <source>
        <dbReference type="EMBL" id="KAF9071089.1"/>
    </source>
</evidence>
<dbReference type="AlphaFoldDB" id="A0A9P5U9L4"/>
<keyword evidence="3" id="KW-1185">Reference proteome</keyword>
<reference evidence="2" key="1">
    <citation type="submission" date="2020-11" db="EMBL/GenBank/DDBJ databases">
        <authorList>
            <consortium name="DOE Joint Genome Institute"/>
            <person name="Ahrendt S."/>
            <person name="Riley R."/>
            <person name="Andreopoulos W."/>
            <person name="Labutti K."/>
            <person name="Pangilinan J."/>
            <person name="Ruiz-Duenas F.J."/>
            <person name="Barrasa J.M."/>
            <person name="Sanchez-Garcia M."/>
            <person name="Camarero S."/>
            <person name="Miyauchi S."/>
            <person name="Serrano A."/>
            <person name="Linde D."/>
            <person name="Babiker R."/>
            <person name="Drula E."/>
            <person name="Ayuso-Fernandez I."/>
            <person name="Pacheco R."/>
            <person name="Padilla G."/>
            <person name="Ferreira P."/>
            <person name="Barriuso J."/>
            <person name="Kellner H."/>
            <person name="Castanera R."/>
            <person name="Alfaro M."/>
            <person name="Ramirez L."/>
            <person name="Pisabarro A.G."/>
            <person name="Kuo A."/>
            <person name="Tritt A."/>
            <person name="Lipzen A."/>
            <person name="He G."/>
            <person name="Yan M."/>
            <person name="Ng V."/>
            <person name="Cullen D."/>
            <person name="Martin F."/>
            <person name="Rosso M.-N."/>
            <person name="Henrissat B."/>
            <person name="Hibbett D."/>
            <person name="Martinez A.T."/>
            <person name="Grigoriev I.V."/>
        </authorList>
    </citation>
    <scope>NUCLEOTIDE SEQUENCE</scope>
    <source>
        <strain evidence="2">AH 40177</strain>
    </source>
</reference>
<feature type="compositionally biased region" description="Polar residues" evidence="1">
    <location>
        <begin position="1"/>
        <end position="21"/>
    </location>
</feature>
<evidence type="ECO:0000313" key="3">
    <source>
        <dbReference type="Proteomes" id="UP000772434"/>
    </source>
</evidence>
<dbReference type="EMBL" id="JADNRY010000035">
    <property type="protein sequence ID" value="KAF9071089.1"/>
    <property type="molecule type" value="Genomic_DNA"/>
</dbReference>
<sequence length="302" mass="33300">MTSISSLETITPDNPHSLSSPSDDEDLGRRRIWEDGDELHSPKASSSKGKQKENRYLDGGNDSESEVPDSGIYPPTADDDIETRRIEENLKRWQINEMQKRKAARESKSSQPASDNGWRTSSLWPKSNLRQRELGKHTALGSEDSIDVLPLNNLVTTPGHSPSPSPLPTPLHLEESPENPFANPPVSPFADSQQITAVMSPSDPLPNDPNPTNIVTPTASRPTLLAHSSSFSRPPPPEPINLPPPKTPPPPVDVPPHAVSPPLLEARSYQEPEKTRWWHEWLCGCGEDRDADNQGGRTNPFE</sequence>